<proteinExistence type="predicted"/>
<protein>
    <submittedName>
        <fullName evidence="1">Uncharacterized protein</fullName>
    </submittedName>
</protein>
<keyword evidence="2" id="KW-1185">Reference proteome</keyword>
<dbReference type="Proteomes" id="UP001218788">
    <property type="component" value="Unassembled WGS sequence"/>
</dbReference>
<comment type="caution">
    <text evidence="1">The sequence shown here is derived from an EMBL/GenBank/DDBJ whole genome shotgun (WGS) entry which is preliminary data.</text>
</comment>
<dbReference type="RefSeq" id="WP_273642693.1">
    <property type="nucleotide sequence ID" value="NZ_JAQQXP010000004.1"/>
</dbReference>
<gene>
    <name evidence="1" type="ORF">OIK42_18860</name>
</gene>
<evidence type="ECO:0000313" key="2">
    <source>
        <dbReference type="Proteomes" id="UP001218788"/>
    </source>
</evidence>
<evidence type="ECO:0000313" key="1">
    <source>
        <dbReference type="EMBL" id="MDC8832818.1"/>
    </source>
</evidence>
<dbReference type="EMBL" id="JAQQXP010000004">
    <property type="protein sequence ID" value="MDC8832818.1"/>
    <property type="molecule type" value="Genomic_DNA"/>
</dbReference>
<organism evidence="1 2">
    <name type="scientific">Alteromonas gilva</name>
    <dbReference type="NCBI Taxonomy" id="2987522"/>
    <lineage>
        <taxon>Bacteria</taxon>
        <taxon>Pseudomonadati</taxon>
        <taxon>Pseudomonadota</taxon>
        <taxon>Gammaproteobacteria</taxon>
        <taxon>Alteromonadales</taxon>
        <taxon>Alteromonadaceae</taxon>
        <taxon>Alteromonas/Salinimonas group</taxon>
        <taxon>Alteromonas</taxon>
    </lineage>
</organism>
<name>A0ABT5L6X1_9ALTE</name>
<sequence>MTPEQARKIVGLANNKPKSLSLYYQNEGVLYEVIEGQYDHTFENSDLPPEAMVNVETLDWIRLSETSASNFKLAHFMDAVD</sequence>
<accession>A0ABT5L6X1</accession>
<reference evidence="1 2" key="1">
    <citation type="submission" date="2022-10" db="EMBL/GenBank/DDBJ databases">
        <title>Alteromonas sp. chi3 Genome sequencing.</title>
        <authorList>
            <person name="Park S."/>
        </authorList>
    </citation>
    <scope>NUCLEOTIDE SEQUENCE [LARGE SCALE GENOMIC DNA]</scope>
    <source>
        <strain evidence="2">chi3</strain>
    </source>
</reference>